<comment type="caution">
    <text evidence="1">The sequence shown here is derived from an EMBL/GenBank/DDBJ whole genome shotgun (WGS) entry which is preliminary data.</text>
</comment>
<evidence type="ECO:0000313" key="2">
    <source>
        <dbReference type="Proteomes" id="UP000593567"/>
    </source>
</evidence>
<protein>
    <submittedName>
        <fullName evidence="1">Uncharacterized protein</fullName>
    </submittedName>
</protein>
<dbReference type="Proteomes" id="UP000593567">
    <property type="component" value="Unassembled WGS sequence"/>
</dbReference>
<organism evidence="1 2">
    <name type="scientific">Bugula neritina</name>
    <name type="common">Brown bryozoan</name>
    <name type="synonym">Sertularia neritina</name>
    <dbReference type="NCBI Taxonomy" id="10212"/>
    <lineage>
        <taxon>Eukaryota</taxon>
        <taxon>Metazoa</taxon>
        <taxon>Spiralia</taxon>
        <taxon>Lophotrochozoa</taxon>
        <taxon>Bryozoa</taxon>
        <taxon>Gymnolaemata</taxon>
        <taxon>Cheilostomatida</taxon>
        <taxon>Flustrina</taxon>
        <taxon>Buguloidea</taxon>
        <taxon>Bugulidae</taxon>
        <taxon>Bugula</taxon>
    </lineage>
</organism>
<dbReference type="EMBL" id="VXIV02003218">
    <property type="protein sequence ID" value="KAF6019622.1"/>
    <property type="molecule type" value="Genomic_DNA"/>
</dbReference>
<evidence type="ECO:0000313" key="1">
    <source>
        <dbReference type="EMBL" id="KAF6019622.1"/>
    </source>
</evidence>
<sequence>MALILLADSKKINIWINTSLGTQRRNTRKMRVLLGLMVATLAAAQSTVWEIPLETIFSGNNITARSNPSKSADRAASYVDFNIQVKPGILQSFQYYIYNPYNYARSQRVWFQIWEIKEQLFHGGTNALLNTSLELIYETSTTTGTANGVYTVPVTDRPVVKRGQLLGFATSSRTIPFTFDYASSGKKVVPIDGTSLPQVGDNRAALENEGERIVYSIGAVTDPIDPEDPEYSTLPPCDPNGYAYGYGYACSKHPLYYTIFIVELKL</sequence>
<proteinExistence type="predicted"/>
<keyword evidence="2" id="KW-1185">Reference proteome</keyword>
<accession>A0A7J7J0B4</accession>
<dbReference type="AlphaFoldDB" id="A0A7J7J0B4"/>
<reference evidence="1" key="1">
    <citation type="submission" date="2020-06" db="EMBL/GenBank/DDBJ databases">
        <title>Draft genome of Bugula neritina, a colonial animal packing powerful symbionts and potential medicines.</title>
        <authorList>
            <person name="Rayko M."/>
        </authorList>
    </citation>
    <scope>NUCLEOTIDE SEQUENCE [LARGE SCALE GENOMIC DNA]</scope>
    <source>
        <strain evidence="1">Kwan_BN1</strain>
    </source>
</reference>
<gene>
    <name evidence="1" type="ORF">EB796_022095</name>
</gene>
<name>A0A7J7J0B4_BUGNE</name>